<evidence type="ECO:0000259" key="2">
    <source>
        <dbReference type="Pfam" id="PF21307"/>
    </source>
</evidence>
<dbReference type="SUPFAM" id="SSF48208">
    <property type="entry name" value="Six-hairpin glycosidases"/>
    <property type="match status" value="1"/>
</dbReference>
<feature type="domain" description="Alpha fucosidase A-like C-terminal" evidence="2">
    <location>
        <begin position="714"/>
        <end position="774"/>
    </location>
</feature>
<dbReference type="Pfam" id="PF14498">
    <property type="entry name" value="Glyco_hyd_65N_2"/>
    <property type="match status" value="1"/>
</dbReference>
<evidence type="ECO:0000313" key="5">
    <source>
        <dbReference type="Proteomes" id="UP001244427"/>
    </source>
</evidence>
<dbReference type="EMBL" id="JAUSXV010000001">
    <property type="protein sequence ID" value="MDQ0646049.1"/>
    <property type="molecule type" value="Genomic_DNA"/>
</dbReference>
<proteinExistence type="predicted"/>
<organism evidence="4 5">
    <name type="scientific">Microbacterium natoriense</name>
    <dbReference type="NCBI Taxonomy" id="284570"/>
    <lineage>
        <taxon>Bacteria</taxon>
        <taxon>Bacillati</taxon>
        <taxon>Actinomycetota</taxon>
        <taxon>Actinomycetes</taxon>
        <taxon>Micrococcales</taxon>
        <taxon>Microbacteriaceae</taxon>
        <taxon>Microbacterium</taxon>
    </lineage>
</organism>
<dbReference type="GO" id="GO:0005975">
    <property type="term" value="P:carbohydrate metabolic process"/>
    <property type="evidence" value="ECO:0007669"/>
    <property type="project" value="InterPro"/>
</dbReference>
<dbReference type="InterPro" id="IPR054363">
    <property type="entry name" value="GH95_cat"/>
</dbReference>
<dbReference type="AlphaFoldDB" id="A0AAW8ETU7"/>
<evidence type="ECO:0000259" key="1">
    <source>
        <dbReference type="Pfam" id="PF14498"/>
    </source>
</evidence>
<dbReference type="Proteomes" id="UP001244427">
    <property type="component" value="Unassembled WGS sequence"/>
</dbReference>
<sequence>MTETLRLSWATSAARWEEATPLGNGRIGAMAFGGASGRFQINDATVWSGTPDGPALSLAQVVAAGAGPQRLADVRAALDAGDVRTAERLLMAFQGPYSQEFLPLADLLVAVSGTGDGDQARVLDLDEAVLTESLRTPSGVVRRRSWVSAPAQGLVVELTADSAFDVTIELTTPLRRLDGEPEDATRHGLTLDVLLPIDGAPLHEEQVDEPLRYADQDAAYDAFAAVAASLRTDGIAERTASGLTVHGARRVLIALSTGTRAESWWAEPEGDWRTVPREAIRGLARTRADAAARCEATDLLADHIADHRSLTPTRFAIGGRREGTWDVHRDVLHGDDPQLRATVIAEFGRYLLVSCSRAGGPAANLQGIWNDQLRPAWSSNYTININTQMNYWAAPLLGAVDAFEPLIALVEHLARTGADTARTLYGARGWVAHHNSDLWGWSLPVGGGHGAPSWAIWMMGGVWLTHNLWDAYEFTGDLDLLRARIWPLLRGAAEFCLDWLVEDAEGMLRTSPSTSPENSFFAADGAPTALGLTSASDLLLIRALFERALHAVEVLDIDDPISAELERALARLTPVGIGDDGRLREWSAEVEEVEPLHRHMTPLVALYPLDLVTRKRTPELFDASVRLLDARGTGAMGWSWAWKVALRARIGDGDAAAGLLAEALAPFEGDAARHGPVDGSEWGGLLPNLFSTHPPFQIDGNLGFPAAIAEMLVQSHDGVVRLLPALPSDWERGEVQGVRARTALAVALTWGGGRLSSAHLQNLSDTERTVTVEHGGNRIAVELAAGASTELLLADFRTPAAAQGGALHAR</sequence>
<protein>
    <submittedName>
        <fullName evidence="4">Alpha-L-fucosidase 2</fullName>
        <ecNumber evidence="4">3.2.1.51</ecNumber>
    </submittedName>
</protein>
<gene>
    <name evidence="4" type="ORF">QFZ53_000245</name>
</gene>
<accession>A0AAW8ETU7</accession>
<dbReference type="InterPro" id="IPR016518">
    <property type="entry name" value="Alpha-L-fucosidase"/>
</dbReference>
<dbReference type="PIRSF" id="PIRSF007663">
    <property type="entry name" value="UCP007663"/>
    <property type="match status" value="1"/>
</dbReference>
<dbReference type="InterPro" id="IPR027414">
    <property type="entry name" value="GH95_N_dom"/>
</dbReference>
<feature type="domain" description="Glycosyl hydrolase family 95 catalytic" evidence="3">
    <location>
        <begin position="297"/>
        <end position="712"/>
    </location>
</feature>
<dbReference type="PANTHER" id="PTHR31084">
    <property type="entry name" value="ALPHA-L-FUCOSIDASE 2"/>
    <property type="match status" value="1"/>
</dbReference>
<dbReference type="Pfam" id="PF22124">
    <property type="entry name" value="Glyco_hydro_95_cat"/>
    <property type="match status" value="1"/>
</dbReference>
<keyword evidence="4" id="KW-0326">Glycosidase</keyword>
<name>A0AAW8ETU7_9MICO</name>
<comment type="caution">
    <text evidence="4">The sequence shown here is derived from an EMBL/GenBank/DDBJ whole genome shotgun (WGS) entry which is preliminary data.</text>
</comment>
<dbReference type="InterPro" id="IPR008928">
    <property type="entry name" value="6-hairpin_glycosidase_sf"/>
</dbReference>
<reference evidence="4 5" key="1">
    <citation type="submission" date="2023-07" db="EMBL/GenBank/DDBJ databases">
        <title>Comparative genomics of wheat-associated soil bacteria to identify genetic determinants of phenazine resistance.</title>
        <authorList>
            <person name="Mouncey N."/>
        </authorList>
    </citation>
    <scope>NUCLEOTIDE SEQUENCE [LARGE SCALE GENOMIC DNA]</scope>
    <source>
        <strain evidence="4 5">W4I9-1</strain>
    </source>
</reference>
<dbReference type="InterPro" id="IPR012341">
    <property type="entry name" value="6hp_glycosidase-like_sf"/>
</dbReference>
<dbReference type="InterPro" id="IPR049053">
    <property type="entry name" value="AFCA-like_C"/>
</dbReference>
<dbReference type="RefSeq" id="WP_307292642.1">
    <property type="nucleotide sequence ID" value="NZ_JAUSXV010000001.1"/>
</dbReference>
<dbReference type="Pfam" id="PF21307">
    <property type="entry name" value="Glyco_hydro_95_C"/>
    <property type="match status" value="1"/>
</dbReference>
<keyword evidence="4" id="KW-0378">Hydrolase</keyword>
<evidence type="ECO:0000259" key="3">
    <source>
        <dbReference type="Pfam" id="PF22124"/>
    </source>
</evidence>
<evidence type="ECO:0000313" key="4">
    <source>
        <dbReference type="EMBL" id="MDQ0646049.1"/>
    </source>
</evidence>
<dbReference type="PANTHER" id="PTHR31084:SF0">
    <property type="entry name" value="ALPHA-L-FUCOSIDASE 2"/>
    <property type="match status" value="1"/>
</dbReference>
<feature type="domain" description="Glycosyl hydrolase family 95 N-terminal" evidence="1">
    <location>
        <begin position="10"/>
        <end position="262"/>
    </location>
</feature>
<dbReference type="Gene3D" id="1.50.10.10">
    <property type="match status" value="1"/>
</dbReference>
<keyword evidence="5" id="KW-1185">Reference proteome</keyword>
<dbReference type="EC" id="3.2.1.51" evidence="4"/>
<dbReference type="GO" id="GO:0004560">
    <property type="term" value="F:alpha-L-fucosidase activity"/>
    <property type="evidence" value="ECO:0007669"/>
    <property type="project" value="UniProtKB-EC"/>
</dbReference>